<name>A0ABN2TS28_9ACTN</name>
<dbReference type="Proteomes" id="UP001500751">
    <property type="component" value="Unassembled WGS sequence"/>
</dbReference>
<feature type="transmembrane region" description="Helical" evidence="1">
    <location>
        <begin position="138"/>
        <end position="156"/>
    </location>
</feature>
<comment type="caution">
    <text evidence="2">The sequence shown here is derived from an EMBL/GenBank/DDBJ whole genome shotgun (WGS) entry which is preliminary data.</text>
</comment>
<gene>
    <name evidence="2" type="ORF">GCM10009839_13500</name>
</gene>
<feature type="transmembrane region" description="Helical" evidence="1">
    <location>
        <begin position="100"/>
        <end position="118"/>
    </location>
</feature>
<feature type="transmembrane region" description="Helical" evidence="1">
    <location>
        <begin position="75"/>
        <end position="93"/>
    </location>
</feature>
<keyword evidence="3" id="KW-1185">Reference proteome</keyword>
<evidence type="ECO:0000256" key="1">
    <source>
        <dbReference type="SAM" id="Phobius"/>
    </source>
</evidence>
<evidence type="ECO:0000313" key="2">
    <source>
        <dbReference type="EMBL" id="GAA2018605.1"/>
    </source>
</evidence>
<dbReference type="EMBL" id="BAAAQN010000006">
    <property type="protein sequence ID" value="GAA2018605.1"/>
    <property type="molecule type" value="Genomic_DNA"/>
</dbReference>
<organism evidence="2 3">
    <name type="scientific">Catenulispora yoronensis</name>
    <dbReference type="NCBI Taxonomy" id="450799"/>
    <lineage>
        <taxon>Bacteria</taxon>
        <taxon>Bacillati</taxon>
        <taxon>Actinomycetota</taxon>
        <taxon>Actinomycetes</taxon>
        <taxon>Catenulisporales</taxon>
        <taxon>Catenulisporaceae</taxon>
        <taxon>Catenulispora</taxon>
    </lineage>
</organism>
<proteinExistence type="predicted"/>
<accession>A0ABN2TS28</accession>
<keyword evidence="1" id="KW-0472">Membrane</keyword>
<evidence type="ECO:0000313" key="3">
    <source>
        <dbReference type="Proteomes" id="UP001500751"/>
    </source>
</evidence>
<dbReference type="Pfam" id="PF20401">
    <property type="entry name" value="Rhomboid_2"/>
    <property type="match status" value="1"/>
</dbReference>
<evidence type="ECO:0008006" key="4">
    <source>
        <dbReference type="Google" id="ProtNLM"/>
    </source>
</evidence>
<dbReference type="InterPro" id="IPR046862">
    <property type="entry name" value="Rhomboid_2"/>
</dbReference>
<sequence length="230" mass="24788">MTAARLRALPGWLLRNPAFWYVATLAIVGKVEERISADRLQRLMGWASTNLDNLRPAGHPAEAFVASAFVPQESAGVWPLFALSVFSVVAVLGARKAVMLLAAVHIGVSIVTEGLVWWRIHQGSLPSSEAHDWDTGPSYLVVAAMVVAIGCARQLWVRVLWAIALAGATPSLLQNIEDADYTAIGHILSFSIGLTVVIHMRYTRRVDVEALPGDVRDMSPEAVAAPAGPH</sequence>
<protein>
    <recommendedName>
        <fullName evidence="4">HTTM domain-containing protein</fullName>
    </recommendedName>
</protein>
<dbReference type="RefSeq" id="WP_344664628.1">
    <property type="nucleotide sequence ID" value="NZ_BAAAQN010000006.1"/>
</dbReference>
<reference evidence="2 3" key="1">
    <citation type="journal article" date="2019" name="Int. J. Syst. Evol. Microbiol.">
        <title>The Global Catalogue of Microorganisms (GCM) 10K type strain sequencing project: providing services to taxonomists for standard genome sequencing and annotation.</title>
        <authorList>
            <consortium name="The Broad Institute Genomics Platform"/>
            <consortium name="The Broad Institute Genome Sequencing Center for Infectious Disease"/>
            <person name="Wu L."/>
            <person name="Ma J."/>
        </authorList>
    </citation>
    <scope>NUCLEOTIDE SEQUENCE [LARGE SCALE GENOMIC DNA]</scope>
    <source>
        <strain evidence="2 3">JCM 16014</strain>
    </source>
</reference>
<keyword evidence="1" id="KW-0812">Transmembrane</keyword>
<keyword evidence="1" id="KW-1133">Transmembrane helix</keyword>